<proteinExistence type="predicted"/>
<comment type="caution">
    <text evidence="1">The sequence shown here is derived from an EMBL/GenBank/DDBJ whole genome shotgun (WGS) entry which is preliminary data.</text>
</comment>
<keyword evidence="2" id="KW-1185">Reference proteome</keyword>
<gene>
    <name evidence="1" type="ORF">BV25DRAFT_1799462</name>
</gene>
<protein>
    <submittedName>
        <fullName evidence="1">Cytochrome P450</fullName>
    </submittedName>
</protein>
<reference evidence="1" key="2">
    <citation type="journal article" date="2022" name="New Phytol.">
        <title>Evolutionary transition to the ectomycorrhizal habit in the genomes of a hyperdiverse lineage of mushroom-forming fungi.</title>
        <authorList>
            <person name="Looney B."/>
            <person name="Miyauchi S."/>
            <person name="Morin E."/>
            <person name="Drula E."/>
            <person name="Courty P.E."/>
            <person name="Kohler A."/>
            <person name="Kuo A."/>
            <person name="LaButti K."/>
            <person name="Pangilinan J."/>
            <person name="Lipzen A."/>
            <person name="Riley R."/>
            <person name="Andreopoulos W."/>
            <person name="He G."/>
            <person name="Johnson J."/>
            <person name="Nolan M."/>
            <person name="Tritt A."/>
            <person name="Barry K.W."/>
            <person name="Grigoriev I.V."/>
            <person name="Nagy L.G."/>
            <person name="Hibbett D."/>
            <person name="Henrissat B."/>
            <person name="Matheny P.B."/>
            <person name="Labbe J."/>
            <person name="Martin F.M."/>
        </authorList>
    </citation>
    <scope>NUCLEOTIDE SEQUENCE</scope>
    <source>
        <strain evidence="1">HHB10654</strain>
    </source>
</reference>
<sequence length="514" mass="57992">MITVWLILLDLLVVAGVGATINAIQRHRRKNLLYPPDPKGLPVIGNLFDIPIEYSWTTYAEWGKTYGDIMCLRLLGQVIVVVQSARIARDLLEKRGNIYSDRPLLTIYEMYAAKLKWVLPSTQMSEYWRASRRIVDRALRPAAITAQYQPILKAKTHEVLERLLSSPANFREHIELFQGSIIMSVVYGYAVKENSDNLLQEARQFARYAAAIAVPGAVLVNYVPILRFLPEWFPGTKFKVLARWGHALGERVVKYPIAFVKESMEKGTARSSMALEQLREFPSAETERTITTALGSLYAGELHTVSALLSFFITMALDPSIQERAQRELDNVTKGARLPDYDDRPNLPYIDAICKELLRWKMVTPIGIGVPHAASEDDVYDGYFIPNGEYGSSLSSPILHDPEIYPDPHSFKPERFLTSNGRLKDDPLLTAAFGFGKRICPGRHLVDSTMFILVASVLATFRVEKAKDTNGHYIPVRVMYTGTLVSQPEPFQCSIVPRDQNARELISAASFYEY</sequence>
<dbReference type="EMBL" id="MU277197">
    <property type="protein sequence ID" value="KAI0064843.1"/>
    <property type="molecule type" value="Genomic_DNA"/>
</dbReference>
<name>A0ACB8T7T1_9AGAM</name>
<accession>A0ACB8T7T1</accession>
<organism evidence="1 2">
    <name type="scientific">Artomyces pyxidatus</name>
    <dbReference type="NCBI Taxonomy" id="48021"/>
    <lineage>
        <taxon>Eukaryota</taxon>
        <taxon>Fungi</taxon>
        <taxon>Dikarya</taxon>
        <taxon>Basidiomycota</taxon>
        <taxon>Agaricomycotina</taxon>
        <taxon>Agaricomycetes</taxon>
        <taxon>Russulales</taxon>
        <taxon>Auriscalpiaceae</taxon>
        <taxon>Artomyces</taxon>
    </lineage>
</organism>
<reference evidence="1" key="1">
    <citation type="submission" date="2021-03" db="EMBL/GenBank/DDBJ databases">
        <authorList>
            <consortium name="DOE Joint Genome Institute"/>
            <person name="Ahrendt S."/>
            <person name="Looney B.P."/>
            <person name="Miyauchi S."/>
            <person name="Morin E."/>
            <person name="Drula E."/>
            <person name="Courty P.E."/>
            <person name="Chicoki N."/>
            <person name="Fauchery L."/>
            <person name="Kohler A."/>
            <person name="Kuo A."/>
            <person name="Labutti K."/>
            <person name="Pangilinan J."/>
            <person name="Lipzen A."/>
            <person name="Riley R."/>
            <person name="Andreopoulos W."/>
            <person name="He G."/>
            <person name="Johnson J."/>
            <person name="Barry K.W."/>
            <person name="Grigoriev I.V."/>
            <person name="Nagy L."/>
            <person name="Hibbett D."/>
            <person name="Henrissat B."/>
            <person name="Matheny P.B."/>
            <person name="Labbe J."/>
            <person name="Martin F."/>
        </authorList>
    </citation>
    <scope>NUCLEOTIDE SEQUENCE</scope>
    <source>
        <strain evidence="1">HHB10654</strain>
    </source>
</reference>
<evidence type="ECO:0000313" key="2">
    <source>
        <dbReference type="Proteomes" id="UP000814140"/>
    </source>
</evidence>
<dbReference type="Proteomes" id="UP000814140">
    <property type="component" value="Unassembled WGS sequence"/>
</dbReference>
<evidence type="ECO:0000313" key="1">
    <source>
        <dbReference type="EMBL" id="KAI0064843.1"/>
    </source>
</evidence>